<keyword evidence="1" id="KW-0812">Transmembrane</keyword>
<gene>
    <name evidence="3" type="ORF">FB382_002853</name>
</gene>
<proteinExistence type="predicted"/>
<evidence type="ECO:0000259" key="2">
    <source>
        <dbReference type="Pfam" id="PF03372"/>
    </source>
</evidence>
<reference evidence="3 4" key="1">
    <citation type="submission" date="2020-07" db="EMBL/GenBank/DDBJ databases">
        <title>Sequencing the genomes of 1000 actinobacteria strains.</title>
        <authorList>
            <person name="Klenk H.-P."/>
        </authorList>
    </citation>
    <scope>NUCLEOTIDE SEQUENCE [LARGE SCALE GENOMIC DNA]</scope>
    <source>
        <strain evidence="3 4">DSM 21349</strain>
    </source>
</reference>
<dbReference type="Pfam" id="PF03372">
    <property type="entry name" value="Exo_endo_phos"/>
    <property type="match status" value="1"/>
</dbReference>
<organism evidence="3 4">
    <name type="scientific">Nocardioides ginsengisegetis</name>
    <dbReference type="NCBI Taxonomy" id="661491"/>
    <lineage>
        <taxon>Bacteria</taxon>
        <taxon>Bacillati</taxon>
        <taxon>Actinomycetota</taxon>
        <taxon>Actinomycetes</taxon>
        <taxon>Propionibacteriales</taxon>
        <taxon>Nocardioidaceae</taxon>
        <taxon>Nocardioides</taxon>
    </lineage>
</organism>
<dbReference type="InterPro" id="IPR036691">
    <property type="entry name" value="Endo/exonu/phosph_ase_sf"/>
</dbReference>
<evidence type="ECO:0000256" key="1">
    <source>
        <dbReference type="SAM" id="Phobius"/>
    </source>
</evidence>
<sequence length="355" mass="37330">MRRRSAPRIEHRLELLVTATLLTVVAVVVGTLMVPGQMRLEASPMASTIVGPVPVKARPSGTSRGADRHLVLARTGTSLATLPPYKVQKAAAPLAKLPPPPPPPTPGTPFTFQVGTLNVLGSQHTAGPGGYGPGTSRAGMLAGAIVNRGVDLVGMQEMQDDQLAVFRNQLPGYGIWPGTALGNNGVRLQIAYSYAMFELVDTGSITTVFDHQMRPIPYVLLRNRATGGEFYVVDIHNSPQGLEAERDSATGAEISLLNTLRATGKPVFVVGDTNEHTEFMCKVAAATGFVGYNGAHYDGGCYAGTGQIKIDWIMGGNGITFSSPVVDYGAPIPAGTDHAFVHGTTTVTPMETAGQ</sequence>
<feature type="domain" description="Endonuclease/exonuclease/phosphatase" evidence="2">
    <location>
        <begin position="116"/>
        <end position="338"/>
    </location>
</feature>
<keyword evidence="1" id="KW-1133">Transmembrane helix</keyword>
<keyword evidence="1" id="KW-0472">Membrane</keyword>
<dbReference type="InterPro" id="IPR005135">
    <property type="entry name" value="Endo/exonuclease/phosphatase"/>
</dbReference>
<accession>A0A7W3J1L2</accession>
<dbReference type="RefSeq" id="WP_182540172.1">
    <property type="nucleotide sequence ID" value="NZ_JACGXA010000001.1"/>
</dbReference>
<dbReference type="Proteomes" id="UP000580910">
    <property type="component" value="Unassembled WGS sequence"/>
</dbReference>
<evidence type="ECO:0000313" key="3">
    <source>
        <dbReference type="EMBL" id="MBA8804562.1"/>
    </source>
</evidence>
<dbReference type="GO" id="GO:0003824">
    <property type="term" value="F:catalytic activity"/>
    <property type="evidence" value="ECO:0007669"/>
    <property type="project" value="InterPro"/>
</dbReference>
<evidence type="ECO:0000313" key="4">
    <source>
        <dbReference type="Proteomes" id="UP000580910"/>
    </source>
</evidence>
<feature type="transmembrane region" description="Helical" evidence="1">
    <location>
        <begin position="12"/>
        <end position="34"/>
    </location>
</feature>
<protein>
    <recommendedName>
        <fullName evidence="2">Endonuclease/exonuclease/phosphatase domain-containing protein</fullName>
    </recommendedName>
</protein>
<dbReference type="Gene3D" id="3.60.10.10">
    <property type="entry name" value="Endonuclease/exonuclease/phosphatase"/>
    <property type="match status" value="1"/>
</dbReference>
<name>A0A7W3J1L2_9ACTN</name>
<dbReference type="AlphaFoldDB" id="A0A7W3J1L2"/>
<dbReference type="EMBL" id="JACGXA010000001">
    <property type="protein sequence ID" value="MBA8804562.1"/>
    <property type="molecule type" value="Genomic_DNA"/>
</dbReference>
<comment type="caution">
    <text evidence="3">The sequence shown here is derived from an EMBL/GenBank/DDBJ whole genome shotgun (WGS) entry which is preliminary data.</text>
</comment>
<dbReference type="SUPFAM" id="SSF56219">
    <property type="entry name" value="DNase I-like"/>
    <property type="match status" value="1"/>
</dbReference>
<keyword evidence="4" id="KW-1185">Reference proteome</keyword>